<evidence type="ECO:0000256" key="22">
    <source>
        <dbReference type="ARBA" id="ARBA00061439"/>
    </source>
</evidence>
<keyword evidence="33" id="KW-1185">Reference proteome</keyword>
<dbReference type="InterPro" id="IPR001508">
    <property type="entry name" value="Iono_Glu_rcpt_met"/>
</dbReference>
<dbReference type="Gene3D" id="3.40.190.10">
    <property type="entry name" value="Periplasmic binding protein-like II"/>
    <property type="match status" value="2"/>
</dbReference>
<keyword evidence="12 27" id="KW-0472">Membrane</keyword>
<feature type="coiled-coil region" evidence="28">
    <location>
        <begin position="1141"/>
        <end position="1171"/>
    </location>
</feature>
<feature type="site" description="Crucial to convey clamshell closure to channel opening" evidence="25">
    <location>
        <position position="831"/>
    </location>
</feature>
<keyword evidence="2 27" id="KW-0813">Transport</keyword>
<dbReference type="Pfam" id="PF10613">
    <property type="entry name" value="Lig_chan-Glu_bd"/>
    <property type="match status" value="1"/>
</dbReference>
<evidence type="ECO:0000256" key="8">
    <source>
        <dbReference type="ARBA" id="ARBA00022989"/>
    </source>
</evidence>
<accession>A0AAE0QJQ6</accession>
<dbReference type="Pfam" id="PF00060">
    <property type="entry name" value="Lig_chan"/>
    <property type="match status" value="1"/>
</dbReference>
<feature type="site" description="Interaction with the cone snail toxin Con-ikot-ikot" evidence="25">
    <location>
        <position position="861"/>
    </location>
</feature>
<keyword evidence="5" id="KW-0732">Signal</keyword>
<keyword evidence="17 27" id="KW-1071">Ligand-gated ion channel</keyword>
<evidence type="ECO:0000259" key="30">
    <source>
        <dbReference type="SMART" id="SM00079"/>
    </source>
</evidence>
<dbReference type="SUPFAM" id="SSF53850">
    <property type="entry name" value="Periplasmic binding protein-like II"/>
    <property type="match status" value="1"/>
</dbReference>
<evidence type="ECO:0000256" key="29">
    <source>
        <dbReference type="SAM" id="MobiDB-lite"/>
    </source>
</evidence>
<dbReference type="FunFam" id="3.40.50.2300:FF:000128">
    <property type="entry name" value="Glutamate ionotropic receptor NMDA type subunit 3A"/>
    <property type="match status" value="1"/>
</dbReference>
<protein>
    <recommendedName>
        <fullName evidence="27">Glutamate receptor</fullName>
    </recommendedName>
</protein>
<evidence type="ECO:0000256" key="4">
    <source>
        <dbReference type="ARBA" id="ARBA00022692"/>
    </source>
</evidence>
<evidence type="ECO:0000256" key="3">
    <source>
        <dbReference type="ARBA" id="ARBA00022475"/>
    </source>
</evidence>
<dbReference type="InterPro" id="IPR001320">
    <property type="entry name" value="Iontro_rcpt_C"/>
</dbReference>
<dbReference type="EMBL" id="JAUCMX010000015">
    <property type="protein sequence ID" value="KAK3522084.1"/>
    <property type="molecule type" value="Genomic_DNA"/>
</dbReference>
<keyword evidence="15" id="KW-0325">Glycoprotein</keyword>
<dbReference type="PRINTS" id="PR00177">
    <property type="entry name" value="NMDARECEPTOR"/>
</dbReference>
<keyword evidence="4 27" id="KW-0812">Transmembrane</keyword>
<keyword evidence="18 27" id="KW-0407">Ion channel</keyword>
<dbReference type="InterPro" id="IPR028082">
    <property type="entry name" value="Peripla_BP_I"/>
</dbReference>
<comment type="subcellular location">
    <subcellularLocation>
        <location evidence="1">Cell membrane</location>
        <topology evidence="1">Multi-pass membrane protein</topology>
    </subcellularLocation>
    <subcellularLocation>
        <location evidence="27">Postsynaptic cell membrane</location>
        <topology evidence="27">Multi-pass membrane protein</topology>
    </subcellularLocation>
    <subcellularLocation>
        <location evidence="19">Postsynaptic density</location>
    </subcellularLocation>
</comment>
<evidence type="ECO:0000256" key="9">
    <source>
        <dbReference type="ARBA" id="ARBA00023018"/>
    </source>
</evidence>
<gene>
    <name evidence="32" type="ORF">QTP70_024353</name>
</gene>
<comment type="function">
    <text evidence="27">Receptor for glutamate that functions as a ligand-gated ion channel in the central nervous system and plays an important role in excitatory synaptic transmission. L-glutamate acts as an excitatory neurotransmitter at many synapses in the central nervous system.</text>
</comment>
<dbReference type="SMART" id="SM00918">
    <property type="entry name" value="Lig_chan-Glu_bd"/>
    <property type="match status" value="1"/>
</dbReference>
<evidence type="ECO:0000256" key="2">
    <source>
        <dbReference type="ARBA" id="ARBA00022448"/>
    </source>
</evidence>
<dbReference type="SMART" id="SM00079">
    <property type="entry name" value="PBPe"/>
    <property type="match status" value="1"/>
</dbReference>
<keyword evidence="7" id="KW-0460">Magnesium</keyword>
<feature type="binding site" evidence="24">
    <location>
        <position position="692"/>
    </location>
    <ligand>
        <name>L-glutamate</name>
        <dbReference type="ChEBI" id="CHEBI:29985"/>
    </ligand>
</feature>
<keyword evidence="13 26" id="KW-1015">Disulfide bond</keyword>
<dbReference type="GO" id="GO:0014069">
    <property type="term" value="C:postsynaptic density"/>
    <property type="evidence" value="ECO:0007669"/>
    <property type="project" value="UniProtKB-SubCell"/>
</dbReference>
<dbReference type="CDD" id="cd13720">
    <property type="entry name" value="PBP2_iGluR_NMDA_Nr3"/>
    <property type="match status" value="1"/>
</dbReference>
<dbReference type="SUPFAM" id="SSF53822">
    <property type="entry name" value="Periplasmic binding protein-like I"/>
    <property type="match status" value="1"/>
</dbReference>
<dbReference type="Gene3D" id="3.40.50.2300">
    <property type="match status" value="1"/>
</dbReference>
<evidence type="ECO:0000256" key="12">
    <source>
        <dbReference type="ARBA" id="ARBA00023136"/>
    </source>
</evidence>
<evidence type="ECO:0000256" key="10">
    <source>
        <dbReference type="ARBA" id="ARBA00023054"/>
    </source>
</evidence>
<keyword evidence="16 27" id="KW-0628">Postsynaptic cell membrane</keyword>
<comment type="similarity">
    <text evidence="22">Belongs to the glutamate-gated ion channel (TC 1.A.10.1) family. NR3A/GRIN3A subfamily.</text>
</comment>
<feature type="compositionally biased region" description="Pro residues" evidence="29">
    <location>
        <begin position="1100"/>
        <end position="1114"/>
    </location>
</feature>
<feature type="binding site" evidence="24">
    <location>
        <position position="899"/>
    </location>
    <ligand>
        <name>L-glutamate</name>
        <dbReference type="ChEBI" id="CHEBI:29985"/>
    </ligand>
</feature>
<keyword evidence="3 27" id="KW-1003">Cell membrane</keyword>
<evidence type="ECO:0000256" key="21">
    <source>
        <dbReference type="ARBA" id="ARBA00036634"/>
    </source>
</evidence>
<name>A0AAE0QJQ6_9TELE</name>
<evidence type="ECO:0000256" key="26">
    <source>
        <dbReference type="PIRSR" id="PIRSR601508-3"/>
    </source>
</evidence>
<evidence type="ECO:0000256" key="5">
    <source>
        <dbReference type="ARBA" id="ARBA00022729"/>
    </source>
</evidence>
<comment type="catalytic activity">
    <reaction evidence="20">
        <text>Na(+)(in) = Na(+)(out)</text>
        <dbReference type="Rhea" id="RHEA:34963"/>
        <dbReference type="ChEBI" id="CHEBI:29101"/>
    </reaction>
</comment>
<keyword evidence="10 28" id="KW-0175">Coiled coil</keyword>
<keyword evidence="14 27" id="KW-0675">Receptor</keyword>
<evidence type="ECO:0000256" key="28">
    <source>
        <dbReference type="SAM" id="Coils"/>
    </source>
</evidence>
<evidence type="ECO:0000256" key="23">
    <source>
        <dbReference type="ARBA" id="ARBA00063528"/>
    </source>
</evidence>
<evidence type="ECO:0000256" key="6">
    <source>
        <dbReference type="ARBA" id="ARBA00022837"/>
    </source>
</evidence>
<dbReference type="Proteomes" id="UP001274896">
    <property type="component" value="Unassembled WGS sequence"/>
</dbReference>
<feature type="transmembrane region" description="Helical" evidence="27">
    <location>
        <begin position="992"/>
        <end position="1013"/>
    </location>
</feature>
<dbReference type="GO" id="GO:0004972">
    <property type="term" value="F:NMDA glutamate receptor activity"/>
    <property type="evidence" value="ECO:0007669"/>
    <property type="project" value="UniProtKB-ARBA"/>
</dbReference>
<evidence type="ECO:0000256" key="11">
    <source>
        <dbReference type="ARBA" id="ARBA00023065"/>
    </source>
</evidence>
<reference evidence="32" key="1">
    <citation type="submission" date="2023-06" db="EMBL/GenBank/DDBJ databases">
        <title>Male Hemibagrus guttatus genome.</title>
        <authorList>
            <person name="Bian C."/>
        </authorList>
    </citation>
    <scope>NUCLEOTIDE SEQUENCE</scope>
    <source>
        <strain evidence="32">Male_cb2023</strain>
        <tissue evidence="32">Muscle</tissue>
    </source>
</reference>
<feature type="disulfide bond" evidence="26">
    <location>
        <begin position="913"/>
        <end position="971"/>
    </location>
</feature>
<feature type="transmembrane region" description="Helical" evidence="27">
    <location>
        <begin position="770"/>
        <end position="788"/>
    </location>
</feature>
<evidence type="ECO:0000256" key="14">
    <source>
        <dbReference type="ARBA" id="ARBA00023170"/>
    </source>
</evidence>
<evidence type="ECO:0000313" key="32">
    <source>
        <dbReference type="EMBL" id="KAK3522084.1"/>
    </source>
</evidence>
<feature type="binding site" evidence="24">
    <location>
        <position position="687"/>
    </location>
    <ligand>
        <name>L-glutamate</name>
        <dbReference type="ChEBI" id="CHEBI:29985"/>
    </ligand>
</feature>
<evidence type="ECO:0000256" key="16">
    <source>
        <dbReference type="ARBA" id="ARBA00023257"/>
    </source>
</evidence>
<evidence type="ECO:0000256" key="7">
    <source>
        <dbReference type="ARBA" id="ARBA00022842"/>
    </source>
</evidence>
<feature type="binding site" evidence="24">
    <location>
        <position position="855"/>
    </location>
    <ligand>
        <name>L-glutamate</name>
        <dbReference type="ChEBI" id="CHEBI:29985"/>
    </ligand>
</feature>
<comment type="subunit">
    <text evidence="23">Heterotetramer. Forms heterotetrameric channels composed of two GluN1/zeta subunits (GRIN1), and two identical GluN3 subunits (GRIN3A or GRIN3B) (in vitro). Can also form heterotetrameric channels that contain at least two GluN1 subunits and at least a combination of one GluN2 and one GluN3 subunits (in vitro). Does not form functional homomeric channels. Found in a complex with GRIN1, GRIN2A or GRIN2B and PPP2CB. Probably interacts with PPP2CB. No complex with PPP2CB is detected when NMDARs are stimulated by NMDA. Interacts (via C-terminus) with GIT1, but not with GRIA1/GluA1, nor with synaptophysin/SYP; this interaction competes with GIT1 interaction with ARHGEF7/beta-PIX.</text>
</comment>
<keyword evidence="8 27" id="KW-1133">Transmembrane helix</keyword>
<proteinExistence type="inferred from homology"/>
<feature type="transmembrane region" description="Helical" evidence="27">
    <location>
        <begin position="729"/>
        <end position="749"/>
    </location>
</feature>
<evidence type="ECO:0000256" key="1">
    <source>
        <dbReference type="ARBA" id="ARBA00004651"/>
    </source>
</evidence>
<evidence type="ECO:0000256" key="17">
    <source>
        <dbReference type="ARBA" id="ARBA00023286"/>
    </source>
</evidence>
<organism evidence="32 33">
    <name type="scientific">Hemibagrus guttatus</name>
    <dbReference type="NCBI Taxonomy" id="175788"/>
    <lineage>
        <taxon>Eukaryota</taxon>
        <taxon>Metazoa</taxon>
        <taxon>Chordata</taxon>
        <taxon>Craniata</taxon>
        <taxon>Vertebrata</taxon>
        <taxon>Euteleostomi</taxon>
        <taxon>Actinopterygii</taxon>
        <taxon>Neopterygii</taxon>
        <taxon>Teleostei</taxon>
        <taxon>Ostariophysi</taxon>
        <taxon>Siluriformes</taxon>
        <taxon>Bagridae</taxon>
        <taxon>Hemibagrus</taxon>
    </lineage>
</organism>
<dbReference type="AlphaFoldDB" id="A0AAE0QJQ6"/>
<dbReference type="InterPro" id="IPR015683">
    <property type="entry name" value="Ionotropic_Glu_rcpt"/>
</dbReference>
<evidence type="ECO:0000259" key="31">
    <source>
        <dbReference type="SMART" id="SM00918"/>
    </source>
</evidence>
<feature type="domain" description="Ionotropic glutamate receptor C-terminal" evidence="30">
    <location>
        <begin position="614"/>
        <end position="968"/>
    </location>
</feature>
<evidence type="ECO:0000256" key="27">
    <source>
        <dbReference type="RuleBase" id="RU367118"/>
    </source>
</evidence>
<feature type="region of interest" description="Disordered" evidence="29">
    <location>
        <begin position="94"/>
        <end position="122"/>
    </location>
</feature>
<evidence type="ECO:0000256" key="18">
    <source>
        <dbReference type="ARBA" id="ARBA00023303"/>
    </source>
</evidence>
<evidence type="ECO:0000313" key="33">
    <source>
        <dbReference type="Proteomes" id="UP001274896"/>
    </source>
</evidence>
<keyword evidence="6" id="KW-0106">Calcium</keyword>
<dbReference type="InterPro" id="IPR019594">
    <property type="entry name" value="Glu/Gly-bd"/>
</dbReference>
<evidence type="ECO:0000256" key="19">
    <source>
        <dbReference type="ARBA" id="ARBA00034105"/>
    </source>
</evidence>
<dbReference type="FunFam" id="3.40.190.10:FF:000066">
    <property type="entry name" value="Glutamate receptor ionotropic, NMDA 3A"/>
    <property type="match status" value="1"/>
</dbReference>
<feature type="region of interest" description="Disordered" evidence="29">
    <location>
        <begin position="1099"/>
        <end position="1120"/>
    </location>
</feature>
<keyword evidence="9 27" id="KW-0770">Synapse</keyword>
<comment type="caution">
    <text evidence="32">The sequence shown here is derived from an EMBL/GenBank/DDBJ whole genome shotgun (WGS) entry which is preliminary data.</text>
</comment>
<evidence type="ECO:0000256" key="20">
    <source>
        <dbReference type="ARBA" id="ARBA00036239"/>
    </source>
</evidence>
<comment type="catalytic activity">
    <reaction evidence="21">
        <text>Ca(2+)(in) = Ca(2+)(out)</text>
        <dbReference type="Rhea" id="RHEA:29671"/>
        <dbReference type="ChEBI" id="CHEBI:29108"/>
    </reaction>
</comment>
<feature type="domain" description="Ionotropic glutamate receptor L-glutamate and glycine-binding" evidence="31">
    <location>
        <begin position="623"/>
        <end position="676"/>
    </location>
</feature>
<keyword evidence="11 27" id="KW-0406">Ion transport</keyword>
<dbReference type="GO" id="GO:0045211">
    <property type="term" value="C:postsynaptic membrane"/>
    <property type="evidence" value="ECO:0007669"/>
    <property type="project" value="UniProtKB-SubCell"/>
</dbReference>
<evidence type="ECO:0000256" key="24">
    <source>
        <dbReference type="PIRSR" id="PIRSR601508-1"/>
    </source>
</evidence>
<dbReference type="FunFam" id="3.40.190.10:FF:000045">
    <property type="entry name" value="Putative glutamate receptor ionotropic NMDA 3A"/>
    <property type="match status" value="1"/>
</dbReference>
<feature type="transmembrane region" description="Helical" evidence="27">
    <location>
        <begin position="800"/>
        <end position="823"/>
    </location>
</feature>
<evidence type="ECO:0000256" key="13">
    <source>
        <dbReference type="ARBA" id="ARBA00023157"/>
    </source>
</evidence>
<evidence type="ECO:0000256" key="25">
    <source>
        <dbReference type="PIRSR" id="PIRSR601508-2"/>
    </source>
</evidence>
<sequence length="1177" mass="132105">MPAPGIWDTQARLVLFPLLASGALVLILTPACLRAHPQPCQILKQIGHTVRVGAVHLQPRAVTHSSLRRKGIEWDWDADRETSWEQLELVKKSGSEQGAMVGRTKGATTNHPKGAKSKNVHKQVESAFQPRDAIFLAAETLNRLPDLLPYNLSLEIVMAVEIGLGELPSFSFYSSPPPVSSDPMSFLQSVCHTVVVQGVSAIMAFPENRDEFIKLEFVSSSLHIPVISVVQNEFKRQSRVRVSFLFSPFVLLFIFGYLKAEEENCSVISGLRTSKVSEIQRFALQFKNLLHFQMAMQNPQTPQADLIYSLLSINNWYDVSLLMCQELNISQFVFLLRNNSKFHLGSIVNISTNSSNKSDFQTSLQGHMTSIKDIMSTIVTFGCDIRDIKRIFVTITKLGLVLPDYHWIIGDPQIVELLRTEGLPMGLMAHGRLRQPALDHYVQDSLEFIARAVGSAAAVSPELALIPGITNCMMVEDKNLTSGKYLSRFMANTSFDGLSGYIHVQDGSTILSESHHFIWNLQHDPLGNPAWTRLGSWKQGKVVLDYGVWPSKKRSHPGGDWRHSSRLHLRVVTLVEHPFVFTREVDDDGHCPAGQLCLDPLTNDTALLDALFHDLKSGNSTVPTELKKCCYGYCIDLLEKLSEDVGFVFDLYIVGDGKYGAYKNGRWTGLVGDLLSGAAQLAVTSFSINSARSQVIDFTSPFFSTSLGILVRTRDTAAPIGAFMWPLHWSMWLGIFASLHVTAVFLTLYEWKSPFGMTPKGRNRDRVFSFSSALNVCYAILFGRTAAIKPPKCWTGRFLMNLWAIFCLFCLSTYTANLAAVMVGEKTYEQLSGIHDPKLHHPSQGFRFGTVRESSAEDYVKKSFPEMHEYMRRYNVPTTPDGIDHLKDDPQKLDAFIMDKALLDYEVSIDADCKTLTVGKPFAIEGKFICYGIGLKQNSPLTSNISELVSQYKSDGFMDMLHDKWYKVVPCGKRSFAVTETLQMGIKHFSGLFVMLCIGVALSLLTTIAEHIVHRWVIPKMQNKPQYWLHTSQRLHRALNPTFSEDKLSTVAKPEKRCNIGNNQQNLWNVCENSVCSRHRLSEQEEQQNNLECLQCKELPSPPPSVSPPPPPPQLKKQLPLQSNGKTDLLGLAHSPIVQELTDLETHIQIIKQQLQLAMKKKKELEQYQRTNMAPES</sequence>
<dbReference type="PANTHER" id="PTHR18966">
    <property type="entry name" value="IONOTROPIC GLUTAMATE RECEPTOR"/>
    <property type="match status" value="1"/>
</dbReference>
<evidence type="ECO:0000256" key="15">
    <source>
        <dbReference type="ARBA" id="ARBA00023180"/>
    </source>
</evidence>